<keyword evidence="5 6" id="KW-0464">Manganese</keyword>
<name>A0A5C5RLI2_9ACTN</name>
<keyword evidence="4 6" id="KW-0786">Thiamine pyrophosphate</keyword>
<comment type="cofactor">
    <cofactor evidence="6">
        <name>thiamine diphosphate</name>
        <dbReference type="ChEBI" id="CHEBI:58937"/>
    </cofactor>
    <text evidence="6">Binds 1 thiamine pyrophosphate per subunit.</text>
</comment>
<protein>
    <recommendedName>
        <fullName evidence="6">2-succinyl-5-enolpyruvyl-6-hydroxy-3-cyclohexene-1-carboxylate synthase</fullName>
        <shortName evidence="6">SEPHCHC synthase</shortName>
        <ecNumber evidence="6">2.2.1.9</ecNumber>
    </recommendedName>
    <alternativeName>
        <fullName evidence="6">Menaquinone biosynthesis protein MenD</fullName>
    </alternativeName>
</protein>
<dbReference type="UniPathway" id="UPA01057">
    <property type="reaction ID" value="UER00164"/>
</dbReference>
<evidence type="ECO:0000256" key="6">
    <source>
        <dbReference type="HAMAP-Rule" id="MF_01659"/>
    </source>
</evidence>
<dbReference type="InterPro" id="IPR011766">
    <property type="entry name" value="TPP_enzyme_TPP-bd"/>
</dbReference>
<dbReference type="GO" id="GO:0030976">
    <property type="term" value="F:thiamine pyrophosphate binding"/>
    <property type="evidence" value="ECO:0007669"/>
    <property type="project" value="UniProtKB-UniRule"/>
</dbReference>
<evidence type="ECO:0000313" key="9">
    <source>
        <dbReference type="EMBL" id="TWS23051.1"/>
    </source>
</evidence>
<reference evidence="9 10" key="2">
    <citation type="submission" date="2019-08" db="EMBL/GenBank/DDBJ databases">
        <title>Tsukamurella conjunctivitidis sp. nov., Tsukamurella assacharolytica sp. nov. and Tsukamurella sputae sp. nov. isolated from patients with conjunctivitis, bacteraemia (lymphoma) and respiratory infection (sputum) in Hong Kong.</title>
        <authorList>
            <person name="Fok K.M.N."/>
            <person name="Fong J.Y.H."/>
        </authorList>
    </citation>
    <scope>NUCLEOTIDE SEQUENCE [LARGE SCALE GENOMIC DNA]</scope>
    <source>
        <strain evidence="9 10">HKU70</strain>
    </source>
</reference>
<comment type="catalytic activity">
    <reaction evidence="6">
        <text>isochorismate + 2-oxoglutarate + H(+) = 5-enolpyruvoyl-6-hydroxy-2-succinyl-cyclohex-3-ene-1-carboxylate + CO2</text>
        <dbReference type="Rhea" id="RHEA:25593"/>
        <dbReference type="ChEBI" id="CHEBI:15378"/>
        <dbReference type="ChEBI" id="CHEBI:16526"/>
        <dbReference type="ChEBI" id="CHEBI:16810"/>
        <dbReference type="ChEBI" id="CHEBI:29780"/>
        <dbReference type="ChEBI" id="CHEBI:58818"/>
        <dbReference type="EC" id="2.2.1.9"/>
    </reaction>
</comment>
<dbReference type="NCBIfam" id="TIGR00173">
    <property type="entry name" value="menD"/>
    <property type="match status" value="1"/>
</dbReference>
<comment type="subunit">
    <text evidence="6">Homodimer.</text>
</comment>
<evidence type="ECO:0000256" key="5">
    <source>
        <dbReference type="ARBA" id="ARBA00023211"/>
    </source>
</evidence>
<dbReference type="PIRSF" id="PIRSF004983">
    <property type="entry name" value="MenD"/>
    <property type="match status" value="1"/>
</dbReference>
<dbReference type="GO" id="GO:0009234">
    <property type="term" value="P:menaquinone biosynthetic process"/>
    <property type="evidence" value="ECO:0007669"/>
    <property type="project" value="UniProtKB-UniRule"/>
</dbReference>
<evidence type="ECO:0000256" key="3">
    <source>
        <dbReference type="ARBA" id="ARBA00022842"/>
    </source>
</evidence>
<comment type="caution">
    <text evidence="9">The sequence shown here is derived from an EMBL/GenBank/DDBJ whole genome shotgun (WGS) entry which is preliminary data.</text>
</comment>
<dbReference type="InterPro" id="IPR012001">
    <property type="entry name" value="Thiamin_PyroP_enz_TPP-bd_dom"/>
</dbReference>
<dbReference type="Pfam" id="PF02776">
    <property type="entry name" value="TPP_enzyme_N"/>
    <property type="match status" value="1"/>
</dbReference>
<dbReference type="PANTHER" id="PTHR42916">
    <property type="entry name" value="2-SUCCINYL-5-ENOLPYRUVYL-6-HYDROXY-3-CYCLOHEXENE-1-CARBOXYLATE SYNTHASE"/>
    <property type="match status" value="1"/>
</dbReference>
<sequence length="557" mass="57639">MHESTGGAPNPSTLQARVIVDELVRGGVTDVVLCPGSRNAPLAFAVHAADKRGDLRLHVRIDERTAGFLAVGLASASRRPVPIIMTSGTAVANLAPAVYEANYARVPLLVVSANRPYELLGSGANQTVEQFGIFGTQVRASLSLGLAEPGLDRNSQWRSAVCRALSAARGARTGNAGPVQFDIPLREPLVPDDPSPEFTHGRPDGGPWTVAPVATLDVPLPIDLTPDTVVISGHGAGENPALTGLPTVAEPTAPRPENALHPWALPALKPRQAIICGRPTLHREVSALLADPEVTVYAVTTGPRWPDVSGNVAATGTRVLPVGEPDGAWLARCADADAAARRAVAEGLDAEPVTGLHVARAVCAALRSGDQLVVGASNPVRDIALAGDVPPGVRVLSNRGVAGIDGTVSTAIGAALAFPERRTVALMGDLTFVHDASGLLIGPDEPRPANLTIVVANDNGGGIFTLLEQGDERYAGEEYDGAAARVFGTPHGTDIAALCAAYGVEYVRAELDDLADAARADGLRVVEVRTERTGLRALHAGMRARIAAAVPASGDRA</sequence>
<comment type="pathway">
    <text evidence="6">Quinol/quinone metabolism; menaquinone biosynthesis.</text>
</comment>
<evidence type="ECO:0000256" key="2">
    <source>
        <dbReference type="ARBA" id="ARBA00022723"/>
    </source>
</evidence>
<evidence type="ECO:0000259" key="7">
    <source>
        <dbReference type="Pfam" id="PF02775"/>
    </source>
</evidence>
<dbReference type="CDD" id="cd07037">
    <property type="entry name" value="TPP_PYR_MenD"/>
    <property type="match status" value="1"/>
</dbReference>
<dbReference type="Gene3D" id="3.40.50.970">
    <property type="match status" value="2"/>
</dbReference>
<evidence type="ECO:0000256" key="4">
    <source>
        <dbReference type="ARBA" id="ARBA00023052"/>
    </source>
</evidence>
<dbReference type="SUPFAM" id="SSF52518">
    <property type="entry name" value="Thiamin diphosphate-binding fold (THDP-binding)"/>
    <property type="match status" value="2"/>
</dbReference>
<dbReference type="EC" id="2.2.1.9" evidence="6"/>
<dbReference type="AlphaFoldDB" id="A0A5C5RLI2"/>
<dbReference type="CDD" id="cd02009">
    <property type="entry name" value="TPP_SHCHC_synthase"/>
    <property type="match status" value="1"/>
</dbReference>
<dbReference type="PANTHER" id="PTHR42916:SF1">
    <property type="entry name" value="PROTEIN PHYLLO, CHLOROPLASTIC"/>
    <property type="match status" value="1"/>
</dbReference>
<dbReference type="RefSeq" id="WP_146436149.1">
    <property type="nucleotide sequence ID" value="NZ_VIGV01000005.1"/>
</dbReference>
<dbReference type="InterPro" id="IPR029061">
    <property type="entry name" value="THDP-binding"/>
</dbReference>
<keyword evidence="2 6" id="KW-0479">Metal-binding</keyword>
<dbReference type="GO" id="GO:0030145">
    <property type="term" value="F:manganese ion binding"/>
    <property type="evidence" value="ECO:0007669"/>
    <property type="project" value="UniProtKB-UniRule"/>
</dbReference>
<accession>A0A5C5RLI2</accession>
<comment type="pathway">
    <text evidence="6">Quinol/quinone metabolism; 1,4-dihydroxy-2-naphthoate biosynthesis; 1,4-dihydroxy-2-naphthoate from chorismate: step 2/7.</text>
</comment>
<dbReference type="InterPro" id="IPR004433">
    <property type="entry name" value="MenaQ_synth_MenD"/>
</dbReference>
<keyword evidence="6" id="KW-0474">Menaquinone biosynthesis</keyword>
<dbReference type="GO" id="GO:0070204">
    <property type="term" value="F:2-succinyl-5-enolpyruvyl-6-hydroxy-3-cyclohexene-1-carboxylic-acid synthase activity"/>
    <property type="evidence" value="ECO:0007669"/>
    <property type="project" value="UniProtKB-UniRule"/>
</dbReference>
<dbReference type="UniPathway" id="UPA00079"/>
<keyword evidence="3 6" id="KW-0460">Magnesium</keyword>
<dbReference type="Pfam" id="PF02775">
    <property type="entry name" value="TPP_enzyme_C"/>
    <property type="match status" value="1"/>
</dbReference>
<dbReference type="GO" id="GO:0000287">
    <property type="term" value="F:magnesium ion binding"/>
    <property type="evidence" value="ECO:0007669"/>
    <property type="project" value="UniProtKB-UniRule"/>
</dbReference>
<keyword evidence="1 6" id="KW-0808">Transferase</keyword>
<reference evidence="9 10" key="1">
    <citation type="submission" date="2019-06" db="EMBL/GenBank/DDBJ databases">
        <authorList>
            <person name="Teng J.L.L."/>
            <person name="Lee H.H."/>
            <person name="Lau S.K.P."/>
            <person name="Woo P.C.Y."/>
        </authorList>
    </citation>
    <scope>NUCLEOTIDE SEQUENCE [LARGE SCALE GENOMIC DNA]</scope>
    <source>
        <strain evidence="9 10">HKU70</strain>
    </source>
</reference>
<organism evidence="9 10">
    <name type="scientific">Tsukamurella sputi</name>
    <dbReference type="NCBI Taxonomy" id="2591848"/>
    <lineage>
        <taxon>Bacteria</taxon>
        <taxon>Bacillati</taxon>
        <taxon>Actinomycetota</taxon>
        <taxon>Actinomycetes</taxon>
        <taxon>Mycobacteriales</taxon>
        <taxon>Tsukamurellaceae</taxon>
        <taxon>Tsukamurella</taxon>
    </lineage>
</organism>
<gene>
    <name evidence="6" type="primary">menD</name>
    <name evidence="9" type="ORF">FK268_16830</name>
</gene>
<keyword evidence="10" id="KW-1185">Reference proteome</keyword>
<feature type="domain" description="Thiamine pyrophosphate enzyme TPP-binding" evidence="7">
    <location>
        <begin position="396"/>
        <end position="518"/>
    </location>
</feature>
<dbReference type="Proteomes" id="UP000319792">
    <property type="component" value="Unassembled WGS sequence"/>
</dbReference>
<dbReference type="HAMAP" id="MF_01659">
    <property type="entry name" value="MenD"/>
    <property type="match status" value="1"/>
</dbReference>
<comment type="function">
    <text evidence="6">Catalyzes the thiamine diphosphate-dependent decarboxylation of 2-oxoglutarate and the subsequent addition of the resulting succinic semialdehyde-thiamine pyrophosphate anion to isochorismate to yield 2-succinyl-5-enolpyruvyl-6-hydroxy-3-cyclohexene-1-carboxylate (SEPHCHC).</text>
</comment>
<feature type="domain" description="Thiamine pyrophosphate enzyme N-terminal TPP-binding" evidence="8">
    <location>
        <begin position="16"/>
        <end position="130"/>
    </location>
</feature>
<evidence type="ECO:0000259" key="8">
    <source>
        <dbReference type="Pfam" id="PF02776"/>
    </source>
</evidence>
<evidence type="ECO:0000313" key="10">
    <source>
        <dbReference type="Proteomes" id="UP000319792"/>
    </source>
</evidence>
<comment type="similarity">
    <text evidence="6">Belongs to the TPP enzyme family. MenD subfamily.</text>
</comment>
<comment type="cofactor">
    <cofactor evidence="6">
        <name>Mg(2+)</name>
        <dbReference type="ChEBI" id="CHEBI:18420"/>
    </cofactor>
    <cofactor evidence="6">
        <name>Mn(2+)</name>
        <dbReference type="ChEBI" id="CHEBI:29035"/>
    </cofactor>
</comment>
<evidence type="ECO:0000256" key="1">
    <source>
        <dbReference type="ARBA" id="ARBA00022679"/>
    </source>
</evidence>
<dbReference type="EMBL" id="VIGV01000005">
    <property type="protein sequence ID" value="TWS23051.1"/>
    <property type="molecule type" value="Genomic_DNA"/>
</dbReference>
<dbReference type="Gene3D" id="3.40.50.1220">
    <property type="entry name" value="TPP-binding domain"/>
    <property type="match status" value="1"/>
</dbReference>
<proteinExistence type="inferred from homology"/>
<dbReference type="OrthoDB" id="9791859at2"/>